<dbReference type="Proteomes" id="UP000315215">
    <property type="component" value="Chromosome"/>
</dbReference>
<proteinExistence type="predicted"/>
<dbReference type="AlphaFoldDB" id="A0A516KHN1"/>
<name>A0A516KHN1_9BACI</name>
<gene>
    <name evidence="1" type="ORF">FN924_12340</name>
</gene>
<keyword evidence="2" id="KW-1185">Reference proteome</keyword>
<protein>
    <submittedName>
        <fullName evidence="1">Uncharacterized protein</fullName>
    </submittedName>
</protein>
<organism evidence="1 2">
    <name type="scientific">Radiobacillus deserti</name>
    <dbReference type="NCBI Taxonomy" id="2594883"/>
    <lineage>
        <taxon>Bacteria</taxon>
        <taxon>Bacillati</taxon>
        <taxon>Bacillota</taxon>
        <taxon>Bacilli</taxon>
        <taxon>Bacillales</taxon>
        <taxon>Bacillaceae</taxon>
        <taxon>Radiobacillus</taxon>
    </lineage>
</organism>
<evidence type="ECO:0000313" key="1">
    <source>
        <dbReference type="EMBL" id="QDP40908.1"/>
    </source>
</evidence>
<evidence type="ECO:0000313" key="2">
    <source>
        <dbReference type="Proteomes" id="UP000315215"/>
    </source>
</evidence>
<dbReference type="OrthoDB" id="2450230at2"/>
<accession>A0A516KHN1</accession>
<dbReference type="KEGG" id="aqt:FN924_12340"/>
<dbReference type="PROSITE" id="PS51257">
    <property type="entry name" value="PROKAR_LIPOPROTEIN"/>
    <property type="match status" value="1"/>
</dbReference>
<reference evidence="1 2" key="1">
    <citation type="submission" date="2019-07" db="EMBL/GenBank/DDBJ databases">
        <authorList>
            <person name="Li J."/>
        </authorList>
    </citation>
    <scope>NUCLEOTIDE SEQUENCE [LARGE SCALE GENOMIC DNA]</scope>
    <source>
        <strain evidence="1 2">TKL69</strain>
    </source>
</reference>
<sequence length="172" mass="19425">MKGTKLTILLFIGIAFFFLAGCSLKSEKEVIKSTEAVVEETFNEKGKEPNQEMEGFSLYIPKHLEIAEQESSNVILEDGKQTYILFYNALEELTSQLNYKEASTIENPLLLKTFEKEDKFGYLRIVSNEDDYELQIGVGGVKITTITSKGNIEQSAKDMMVMANSLQNTEQE</sequence>
<dbReference type="EMBL" id="CP041666">
    <property type="protein sequence ID" value="QDP40908.1"/>
    <property type="molecule type" value="Genomic_DNA"/>
</dbReference>
<dbReference type="RefSeq" id="WP_143894926.1">
    <property type="nucleotide sequence ID" value="NZ_CP041666.1"/>
</dbReference>